<proteinExistence type="predicted"/>
<dbReference type="GeneID" id="107006114"/>
<dbReference type="Proteomes" id="UP000694930">
    <property type="component" value="Chromosome 12"/>
</dbReference>
<keyword evidence="2" id="KW-1185">Reference proteome</keyword>
<evidence type="ECO:0000256" key="1">
    <source>
        <dbReference type="SAM" id="MobiDB-lite"/>
    </source>
</evidence>
<reference evidence="3" key="2">
    <citation type="submission" date="2025-08" db="UniProtKB">
        <authorList>
            <consortium name="RefSeq"/>
        </authorList>
    </citation>
    <scope>IDENTIFICATION</scope>
</reference>
<accession>A0ABM1FQK1</accession>
<evidence type="ECO:0000313" key="3">
    <source>
        <dbReference type="RefSeq" id="XP_015060235.1"/>
    </source>
</evidence>
<reference evidence="2" key="1">
    <citation type="journal article" date="2014" name="Nat. Genet.">
        <title>The genome of the stress-tolerant wild tomato species Solanum pennellii.</title>
        <authorList>
            <person name="Bolger A."/>
            <person name="Scossa F."/>
            <person name="Bolger M.E."/>
            <person name="Lanz C."/>
            <person name="Maumus F."/>
            <person name="Tohge T."/>
            <person name="Quesneville H."/>
            <person name="Alseekh S."/>
            <person name="Sorensen I."/>
            <person name="Lichtenstein G."/>
            <person name="Fich E.A."/>
            <person name="Conte M."/>
            <person name="Keller H."/>
            <person name="Schneeberger K."/>
            <person name="Schwacke R."/>
            <person name="Ofner I."/>
            <person name="Vrebalov J."/>
            <person name="Xu Y."/>
            <person name="Osorio S."/>
            <person name="Aflitos S.A."/>
            <person name="Schijlen E."/>
            <person name="Jimenez-Gomez J.M."/>
            <person name="Ryngajllo M."/>
            <person name="Kimura S."/>
            <person name="Kumar R."/>
            <person name="Koenig D."/>
            <person name="Headland L.R."/>
            <person name="Maloof J.N."/>
            <person name="Sinha N."/>
            <person name="van Ham R.C."/>
            <person name="Lankhorst R.K."/>
            <person name="Mao L."/>
            <person name="Vogel A."/>
            <person name="Arsova B."/>
            <person name="Panstruga R."/>
            <person name="Fei Z."/>
            <person name="Rose J.K."/>
            <person name="Zamir D."/>
            <person name="Carrari F."/>
            <person name="Giovannoni J.J."/>
            <person name="Weigel D."/>
            <person name="Usadel B."/>
            <person name="Fernie A.R."/>
        </authorList>
    </citation>
    <scope>NUCLEOTIDE SEQUENCE [LARGE SCALE GENOMIC DNA]</scope>
    <source>
        <strain evidence="2">cv. LA0716</strain>
    </source>
</reference>
<protein>
    <submittedName>
        <fullName evidence="3">Uncharacterized protein LOC107006114</fullName>
    </submittedName>
</protein>
<dbReference type="RefSeq" id="XP_015060235.1">
    <property type="nucleotide sequence ID" value="XM_015204749.2"/>
</dbReference>
<organism evidence="2 3">
    <name type="scientific">Solanum pennellii</name>
    <name type="common">Tomato</name>
    <name type="synonym">Lycopersicon pennellii</name>
    <dbReference type="NCBI Taxonomy" id="28526"/>
    <lineage>
        <taxon>Eukaryota</taxon>
        <taxon>Viridiplantae</taxon>
        <taxon>Streptophyta</taxon>
        <taxon>Embryophyta</taxon>
        <taxon>Tracheophyta</taxon>
        <taxon>Spermatophyta</taxon>
        <taxon>Magnoliopsida</taxon>
        <taxon>eudicotyledons</taxon>
        <taxon>Gunneridae</taxon>
        <taxon>Pentapetalae</taxon>
        <taxon>asterids</taxon>
        <taxon>lamiids</taxon>
        <taxon>Solanales</taxon>
        <taxon>Solanaceae</taxon>
        <taxon>Solanoideae</taxon>
        <taxon>Solaneae</taxon>
        <taxon>Solanum</taxon>
        <taxon>Solanum subgen. Lycopersicon</taxon>
    </lineage>
</organism>
<sequence length="179" mass="20056">MVEIKSFFFPILNYQRSKSKKISIFIFFSSLQKQIRHPSSLSLFPFPSLSLYGEGRQRRLRLFSPLASSSLLSSFLSSSLVALKRAARQQLMRELQQPARDKDKQQQATSSAGEAYASKQPLILSLFSMNGTALDDNNISNSCSGQQLQTTTTPAPIRHSAKVEIINDKSLQIRPGFKL</sequence>
<gene>
    <name evidence="3" type="primary">LOC107006114</name>
</gene>
<feature type="region of interest" description="Disordered" evidence="1">
    <location>
        <begin position="94"/>
        <end position="114"/>
    </location>
</feature>
<evidence type="ECO:0000313" key="2">
    <source>
        <dbReference type="Proteomes" id="UP000694930"/>
    </source>
</evidence>
<name>A0ABM1FQK1_SOLPN</name>